<proteinExistence type="predicted"/>
<dbReference type="PANTHER" id="PTHR31286:SF99">
    <property type="entry name" value="DUF4283 DOMAIN-CONTAINING PROTEIN"/>
    <property type="match status" value="1"/>
</dbReference>
<feature type="compositionally biased region" description="Polar residues" evidence="1">
    <location>
        <begin position="193"/>
        <end position="202"/>
    </location>
</feature>
<feature type="compositionally biased region" description="Basic and acidic residues" evidence="1">
    <location>
        <begin position="258"/>
        <end position="268"/>
    </location>
</feature>
<dbReference type="AlphaFoldDB" id="A0A2U1M3R9"/>
<feature type="region of interest" description="Disordered" evidence="1">
    <location>
        <begin position="243"/>
        <end position="371"/>
    </location>
</feature>
<feature type="compositionally biased region" description="Low complexity" evidence="1">
    <location>
        <begin position="323"/>
        <end position="339"/>
    </location>
</feature>
<dbReference type="PANTHER" id="PTHR31286">
    <property type="entry name" value="GLYCINE-RICH CELL WALL STRUCTURAL PROTEIN 1.8-LIKE"/>
    <property type="match status" value="1"/>
</dbReference>
<dbReference type="OrthoDB" id="1939300at2759"/>
<accession>A0A2U1M3R9</accession>
<dbReference type="Proteomes" id="UP000245207">
    <property type="component" value="Unassembled WGS sequence"/>
</dbReference>
<organism evidence="2 3">
    <name type="scientific">Artemisia annua</name>
    <name type="common">Sweet wormwood</name>
    <dbReference type="NCBI Taxonomy" id="35608"/>
    <lineage>
        <taxon>Eukaryota</taxon>
        <taxon>Viridiplantae</taxon>
        <taxon>Streptophyta</taxon>
        <taxon>Embryophyta</taxon>
        <taxon>Tracheophyta</taxon>
        <taxon>Spermatophyta</taxon>
        <taxon>Magnoliopsida</taxon>
        <taxon>eudicotyledons</taxon>
        <taxon>Gunneridae</taxon>
        <taxon>Pentapetalae</taxon>
        <taxon>asterids</taxon>
        <taxon>campanulids</taxon>
        <taxon>Asterales</taxon>
        <taxon>Asteraceae</taxon>
        <taxon>Asteroideae</taxon>
        <taxon>Anthemideae</taxon>
        <taxon>Artemisiinae</taxon>
        <taxon>Artemisia</taxon>
    </lineage>
</organism>
<dbReference type="EMBL" id="PKPP01006626">
    <property type="protein sequence ID" value="PWA55906.1"/>
    <property type="molecule type" value="Genomic_DNA"/>
</dbReference>
<sequence length="503" mass="54212">MEKKGLPKAGVGDLLTRLKEVLVLVGLIVTTGINSLEPVAASVKDYVFGTAMGASSHVDMAGINSSIDEYPYLVAATGVVSTAPSVADLFPKVKKVPVWAKIHDIPLEAWNVDGISRIVSQIGSPIIMDRMTASICEKPYGRATFARVLVEIDSELPLVGFVELWYESLGKNKVNVARKVDKDGENVKPSEVKNGNNGTASCKVNVDEGWSTAGNRRNRGGGNNLRQGNFSGYQARRGVYVNTASGNNTSNANTGNKGNKEVSQKSEPVKSGNIGSVDDSVVMNDKGVPANKGKGKVDEGISGGDGNRNSGNNVNKKNEQKKNLGNKNSNKNGNGSLSSDGRNSKDVLGSKNVSTSNRFDALGSEQDSDNSEIWNDVKSQVDKACNSGIPILEGVVKGWNEDMIKYYTEKWNSRIMMNGSPEQQLKLKLKSLSNRIILLNRNITINAKMNAEKMMQQSVLTSHDSNDVSFSKCYDEAYRVELAKVDSLLKERGLMVGCVHSGS</sequence>
<comment type="caution">
    <text evidence="2">The sequence shown here is derived from an EMBL/GenBank/DDBJ whole genome shotgun (WGS) entry which is preliminary data.</text>
</comment>
<feature type="region of interest" description="Disordered" evidence="1">
    <location>
        <begin position="185"/>
        <end position="230"/>
    </location>
</feature>
<protein>
    <submittedName>
        <fullName evidence="2">ATPase, F1/V1/A1 complex, alpha/beta subunit, Zinc knuckle CX2CX4HX4C</fullName>
    </submittedName>
</protein>
<name>A0A2U1M3R9_ARTAN</name>
<evidence type="ECO:0000313" key="2">
    <source>
        <dbReference type="EMBL" id="PWA55906.1"/>
    </source>
</evidence>
<gene>
    <name evidence="2" type="ORF">CTI12_AA422650</name>
</gene>
<evidence type="ECO:0000313" key="3">
    <source>
        <dbReference type="Proteomes" id="UP000245207"/>
    </source>
</evidence>
<evidence type="ECO:0000256" key="1">
    <source>
        <dbReference type="SAM" id="MobiDB-lite"/>
    </source>
</evidence>
<feature type="compositionally biased region" description="Low complexity" evidence="1">
    <location>
        <begin position="243"/>
        <end position="257"/>
    </location>
</feature>
<dbReference type="InterPro" id="IPR040256">
    <property type="entry name" value="At4g02000-like"/>
</dbReference>
<keyword evidence="3" id="KW-1185">Reference proteome</keyword>
<reference evidence="2 3" key="1">
    <citation type="journal article" date="2018" name="Mol. Plant">
        <title>The genome of Artemisia annua provides insight into the evolution of Asteraceae family and artemisinin biosynthesis.</title>
        <authorList>
            <person name="Shen Q."/>
            <person name="Zhang L."/>
            <person name="Liao Z."/>
            <person name="Wang S."/>
            <person name="Yan T."/>
            <person name="Shi P."/>
            <person name="Liu M."/>
            <person name="Fu X."/>
            <person name="Pan Q."/>
            <person name="Wang Y."/>
            <person name="Lv Z."/>
            <person name="Lu X."/>
            <person name="Zhang F."/>
            <person name="Jiang W."/>
            <person name="Ma Y."/>
            <person name="Chen M."/>
            <person name="Hao X."/>
            <person name="Li L."/>
            <person name="Tang Y."/>
            <person name="Lv G."/>
            <person name="Zhou Y."/>
            <person name="Sun X."/>
            <person name="Brodelius P.E."/>
            <person name="Rose J.K.C."/>
            <person name="Tang K."/>
        </authorList>
    </citation>
    <scope>NUCLEOTIDE SEQUENCE [LARGE SCALE GENOMIC DNA]</scope>
    <source>
        <strain evidence="3">cv. Huhao1</strain>
        <tissue evidence="2">Leaf</tissue>
    </source>
</reference>